<feature type="transmembrane region" description="Helical" evidence="10">
    <location>
        <begin position="263"/>
        <end position="287"/>
    </location>
</feature>
<dbReference type="InterPro" id="IPR050820">
    <property type="entry name" value="MFS_Sugar_Transporter"/>
</dbReference>
<feature type="transmembrane region" description="Helical" evidence="10">
    <location>
        <begin position="179"/>
        <end position="201"/>
    </location>
</feature>
<reference evidence="12 13" key="1">
    <citation type="journal article" date="2011" name="J. Bacteriol.">
        <title>Draft genome sequence of Sporolactobacillus inulinus strain CASD, an efficient D-lactic acid-producing bacterium with high-concentration lactate tolerance capability.</title>
        <authorList>
            <person name="Yu B."/>
            <person name="Su F."/>
            <person name="Wang L."/>
            <person name="Xu K."/>
            <person name="Zhao B."/>
            <person name="Xu P."/>
        </authorList>
    </citation>
    <scope>NUCLEOTIDE SEQUENCE [LARGE SCALE GENOMIC DNA]</scope>
    <source>
        <strain evidence="12 13">CASD</strain>
    </source>
</reference>
<feature type="transmembrane region" description="Helical" evidence="10">
    <location>
        <begin position="329"/>
        <end position="348"/>
    </location>
</feature>
<comment type="caution">
    <text evidence="12">The sequence shown here is derived from an EMBL/GenBank/DDBJ whole genome shotgun (WGS) entry which is preliminary data.</text>
</comment>
<dbReference type="InterPro" id="IPR036259">
    <property type="entry name" value="MFS_trans_sf"/>
</dbReference>
<evidence type="ECO:0000313" key="12">
    <source>
        <dbReference type="EMBL" id="KLI02724.1"/>
    </source>
</evidence>
<evidence type="ECO:0000256" key="5">
    <source>
        <dbReference type="ARBA" id="ARBA00022597"/>
    </source>
</evidence>
<dbReference type="PANTHER" id="PTHR48023:SF4">
    <property type="entry name" value="D-XYLOSE-PROTON SYMPORTER-LIKE 2"/>
    <property type="match status" value="1"/>
</dbReference>
<gene>
    <name evidence="12" type="ORF">SINU_06765</name>
</gene>
<dbReference type="GO" id="GO:0022857">
    <property type="term" value="F:transmembrane transporter activity"/>
    <property type="evidence" value="ECO:0007669"/>
    <property type="project" value="InterPro"/>
</dbReference>
<dbReference type="NCBIfam" id="TIGR00879">
    <property type="entry name" value="SP"/>
    <property type="match status" value="1"/>
</dbReference>
<dbReference type="SUPFAM" id="SSF103473">
    <property type="entry name" value="MFS general substrate transporter"/>
    <property type="match status" value="1"/>
</dbReference>
<keyword evidence="13" id="KW-1185">Reference proteome</keyword>
<dbReference type="FunFam" id="1.20.1250.20:FF:000218">
    <property type="entry name" value="facilitated trehalose transporter Tret1"/>
    <property type="match status" value="1"/>
</dbReference>
<feature type="domain" description="Major facilitator superfamily (MFS) profile" evidence="11">
    <location>
        <begin position="21"/>
        <end position="451"/>
    </location>
</feature>
<feature type="transmembrane region" description="Helical" evidence="10">
    <location>
        <begin position="155"/>
        <end position="173"/>
    </location>
</feature>
<keyword evidence="7 10" id="KW-1133">Transmembrane helix</keyword>
<evidence type="ECO:0000256" key="6">
    <source>
        <dbReference type="ARBA" id="ARBA00022692"/>
    </source>
</evidence>
<evidence type="ECO:0000313" key="13">
    <source>
        <dbReference type="Proteomes" id="UP000035553"/>
    </source>
</evidence>
<dbReference type="AlphaFoldDB" id="A0A0U1QPJ0"/>
<dbReference type="GO" id="GO:0005886">
    <property type="term" value="C:plasma membrane"/>
    <property type="evidence" value="ECO:0007669"/>
    <property type="project" value="UniProtKB-SubCell"/>
</dbReference>
<keyword evidence="3 9" id="KW-0813">Transport</keyword>
<feature type="transmembrane region" description="Helical" evidence="10">
    <location>
        <begin position="422"/>
        <end position="443"/>
    </location>
</feature>
<dbReference type="CDD" id="cd17359">
    <property type="entry name" value="MFS_XylE_like"/>
    <property type="match status" value="1"/>
</dbReference>
<keyword evidence="6 10" id="KW-0812">Transmembrane</keyword>
<dbReference type="InterPro" id="IPR005829">
    <property type="entry name" value="Sugar_transporter_CS"/>
</dbReference>
<evidence type="ECO:0000256" key="2">
    <source>
        <dbReference type="ARBA" id="ARBA00010992"/>
    </source>
</evidence>
<name>A0A0U1QPJ0_9BACL</name>
<evidence type="ECO:0000256" key="4">
    <source>
        <dbReference type="ARBA" id="ARBA00022475"/>
    </source>
</evidence>
<dbReference type="InterPro" id="IPR020846">
    <property type="entry name" value="MFS_dom"/>
</dbReference>
<evidence type="ECO:0000256" key="3">
    <source>
        <dbReference type="ARBA" id="ARBA00022448"/>
    </source>
</evidence>
<proteinExistence type="inferred from homology"/>
<feature type="transmembrane region" description="Helical" evidence="10">
    <location>
        <begin position="114"/>
        <end position="135"/>
    </location>
</feature>
<feature type="transmembrane region" description="Helical" evidence="10">
    <location>
        <begin position="17"/>
        <end position="34"/>
    </location>
</feature>
<dbReference type="Pfam" id="PF00083">
    <property type="entry name" value="Sugar_tr"/>
    <property type="match status" value="1"/>
</dbReference>
<dbReference type="InterPro" id="IPR005828">
    <property type="entry name" value="MFS_sugar_transport-like"/>
</dbReference>
<dbReference type="GO" id="GO:1904659">
    <property type="term" value="P:D-glucose transmembrane transport"/>
    <property type="evidence" value="ECO:0007669"/>
    <property type="project" value="TreeGrafter"/>
</dbReference>
<keyword evidence="5" id="KW-0762">Sugar transport</keyword>
<evidence type="ECO:0000256" key="1">
    <source>
        <dbReference type="ARBA" id="ARBA00004651"/>
    </source>
</evidence>
<evidence type="ECO:0000256" key="10">
    <source>
        <dbReference type="SAM" id="Phobius"/>
    </source>
</evidence>
<feature type="transmembrane region" description="Helical" evidence="10">
    <location>
        <begin position="393"/>
        <end position="416"/>
    </location>
</feature>
<sequence length="480" mass="53036">MDHHQQQSSTTNHPKRYLKAITLISSFGGLLFGYDTGVINGALPYMARPDQLNLSAFLEGLVASSLILGAAFGAVFTGKLADSKGRKRVIMYLAFVFLVTTIGCSFAQNAQVMIFFRFLLGLAVGGASVTVPAFLAEVSPVELRGRMVTQNELMIVTGQLLAYTFNAVLANYSGGASHIWRFMLVLATLPAIVLWIGMFFVPESPRWYASKGKFKSAWRVLMKIRHPKRAKLELTSIKKAVHTEQKLSKASFKDLAIPWIRRIVYLGIGLSVIQQITGVNSIMYYGTQILKDSGFSTNVALIANVANGIISVLAVFLGIWLLDKVNHRPMLMIGFAGTSFALLMISIFSMTLNGTALLPYLVLSMTVMFLAFQQSTISPVTWLMLSEIFPQRLRGLGMGVSVFCLWITNFMISLLFPVIQEFIGLSATFFLFFLCGIAALLFVKLALPETRGKSLEALEIYFRNKGRKIAVGDQNSKLRL</sequence>
<comment type="similarity">
    <text evidence="2 9">Belongs to the major facilitator superfamily. Sugar transporter (TC 2.A.1.1) family.</text>
</comment>
<organism evidence="12 13">
    <name type="scientific">Sporolactobacillus inulinus CASD</name>
    <dbReference type="NCBI Taxonomy" id="1069536"/>
    <lineage>
        <taxon>Bacteria</taxon>
        <taxon>Bacillati</taxon>
        <taxon>Bacillota</taxon>
        <taxon>Bacilli</taxon>
        <taxon>Bacillales</taxon>
        <taxon>Sporolactobacillaceae</taxon>
        <taxon>Sporolactobacillus</taxon>
    </lineage>
</organism>
<dbReference type="InterPro" id="IPR047984">
    <property type="entry name" value="XylE-like"/>
</dbReference>
<protein>
    <submittedName>
        <fullName evidence="12">Major facilitator transporter</fullName>
    </submittedName>
</protein>
<evidence type="ECO:0000256" key="8">
    <source>
        <dbReference type="ARBA" id="ARBA00023136"/>
    </source>
</evidence>
<dbReference type="Gene3D" id="1.20.1250.20">
    <property type="entry name" value="MFS general substrate transporter like domains"/>
    <property type="match status" value="1"/>
</dbReference>
<dbReference type="PROSITE" id="PS50850">
    <property type="entry name" value="MFS"/>
    <property type="match status" value="1"/>
</dbReference>
<dbReference type="PANTHER" id="PTHR48023">
    <property type="entry name" value="D-XYLOSE-PROTON SYMPORTER-LIKE 2"/>
    <property type="match status" value="1"/>
</dbReference>
<dbReference type="EMBL" id="AFVQ02000081">
    <property type="protein sequence ID" value="KLI02724.1"/>
    <property type="molecule type" value="Genomic_DNA"/>
</dbReference>
<dbReference type="STRING" id="1069536.SINU_06765"/>
<dbReference type="Proteomes" id="UP000035553">
    <property type="component" value="Unassembled WGS sequence"/>
</dbReference>
<evidence type="ECO:0000259" key="11">
    <source>
        <dbReference type="PROSITE" id="PS50850"/>
    </source>
</evidence>
<feature type="transmembrane region" description="Helical" evidence="10">
    <location>
        <begin position="89"/>
        <end position="108"/>
    </location>
</feature>
<dbReference type="PRINTS" id="PR00171">
    <property type="entry name" value="SUGRTRNSPORT"/>
</dbReference>
<keyword evidence="8 10" id="KW-0472">Membrane</keyword>
<keyword evidence="4" id="KW-1003">Cell membrane</keyword>
<evidence type="ECO:0000256" key="9">
    <source>
        <dbReference type="RuleBase" id="RU003346"/>
    </source>
</evidence>
<feature type="transmembrane region" description="Helical" evidence="10">
    <location>
        <begin position="354"/>
        <end position="372"/>
    </location>
</feature>
<feature type="transmembrane region" description="Helical" evidence="10">
    <location>
        <begin position="54"/>
        <end position="77"/>
    </location>
</feature>
<feature type="transmembrane region" description="Helical" evidence="10">
    <location>
        <begin position="299"/>
        <end position="322"/>
    </location>
</feature>
<accession>A0A0U1QPJ0</accession>
<dbReference type="PROSITE" id="PS00217">
    <property type="entry name" value="SUGAR_TRANSPORT_2"/>
    <property type="match status" value="1"/>
</dbReference>
<dbReference type="InterPro" id="IPR003663">
    <property type="entry name" value="Sugar/inositol_transpt"/>
</dbReference>
<evidence type="ECO:0000256" key="7">
    <source>
        <dbReference type="ARBA" id="ARBA00022989"/>
    </source>
</evidence>
<comment type="subcellular location">
    <subcellularLocation>
        <location evidence="1">Cell membrane</location>
        <topology evidence="1">Multi-pass membrane protein</topology>
    </subcellularLocation>
</comment>